<dbReference type="InterPro" id="IPR036179">
    <property type="entry name" value="Ig-like_dom_sf"/>
</dbReference>
<sequence>MGTLTVLIVLITMPHAKGTQKAVLSIRPDKQVYKEENVTLKCDIRGGGDTVWRYIWIKDNKVYKNSTMPEIHINSVNNSSTGNYTCRGQKNDSQPLELSDAVTLNVS</sequence>
<comment type="caution">
    <text evidence="6">The sequence shown here is derived from an EMBL/GenBank/DDBJ whole genome shotgun (WGS) entry which is preliminary data.</text>
</comment>
<evidence type="ECO:0000259" key="5">
    <source>
        <dbReference type="PROSITE" id="PS50835"/>
    </source>
</evidence>
<evidence type="ECO:0000256" key="2">
    <source>
        <dbReference type="ARBA" id="ARBA00023157"/>
    </source>
</evidence>
<dbReference type="AlphaFoldDB" id="A0A8T0BIG4"/>
<evidence type="ECO:0000313" key="7">
    <source>
        <dbReference type="Proteomes" id="UP000606274"/>
    </source>
</evidence>
<dbReference type="PANTHER" id="PTHR11481">
    <property type="entry name" value="IMMUNOGLOBULIN FC RECEPTOR"/>
    <property type="match status" value="1"/>
</dbReference>
<feature type="chain" id="PRO_5035747632" description="Ig-like domain-containing protein" evidence="4">
    <location>
        <begin position="19"/>
        <end position="107"/>
    </location>
</feature>
<dbReference type="Proteomes" id="UP000606274">
    <property type="component" value="Unassembled WGS sequence"/>
</dbReference>
<gene>
    <name evidence="6" type="ORF">HF521_020009</name>
</gene>
<evidence type="ECO:0000256" key="1">
    <source>
        <dbReference type="ARBA" id="ARBA00022729"/>
    </source>
</evidence>
<proteinExistence type="predicted"/>
<evidence type="ECO:0000313" key="6">
    <source>
        <dbReference type="EMBL" id="KAF7706755.1"/>
    </source>
</evidence>
<accession>A0A8T0BIG4</accession>
<dbReference type="InterPro" id="IPR007110">
    <property type="entry name" value="Ig-like_dom"/>
</dbReference>
<feature type="non-terminal residue" evidence="6">
    <location>
        <position position="107"/>
    </location>
</feature>
<evidence type="ECO:0000256" key="4">
    <source>
        <dbReference type="SAM" id="SignalP"/>
    </source>
</evidence>
<organism evidence="6 7">
    <name type="scientific">Silurus meridionalis</name>
    <name type="common">Southern catfish</name>
    <name type="synonym">Silurus soldatovi meridionalis</name>
    <dbReference type="NCBI Taxonomy" id="175797"/>
    <lineage>
        <taxon>Eukaryota</taxon>
        <taxon>Metazoa</taxon>
        <taxon>Chordata</taxon>
        <taxon>Craniata</taxon>
        <taxon>Vertebrata</taxon>
        <taxon>Euteleostomi</taxon>
        <taxon>Actinopterygii</taxon>
        <taxon>Neopterygii</taxon>
        <taxon>Teleostei</taxon>
        <taxon>Ostariophysi</taxon>
        <taxon>Siluriformes</taxon>
        <taxon>Siluridae</taxon>
        <taxon>Silurus</taxon>
    </lineage>
</organism>
<protein>
    <recommendedName>
        <fullName evidence="5">Ig-like domain-containing protein</fullName>
    </recommendedName>
</protein>
<dbReference type="GO" id="GO:0004888">
    <property type="term" value="F:transmembrane signaling receptor activity"/>
    <property type="evidence" value="ECO:0007669"/>
    <property type="project" value="TreeGrafter"/>
</dbReference>
<dbReference type="FunFam" id="2.60.40.10:FF:001607">
    <property type="entry name" value="Leukocyte immune-type receptor TS32.15 L2.5a"/>
    <property type="match status" value="1"/>
</dbReference>
<keyword evidence="1 4" id="KW-0732">Signal</keyword>
<dbReference type="InterPro" id="IPR013783">
    <property type="entry name" value="Ig-like_fold"/>
</dbReference>
<dbReference type="PANTHER" id="PTHR11481:SF64">
    <property type="entry name" value="FC RECEPTOR-LIKE PROTEIN 4"/>
    <property type="match status" value="1"/>
</dbReference>
<dbReference type="EMBL" id="JABFDY010000006">
    <property type="protein sequence ID" value="KAF7706755.1"/>
    <property type="molecule type" value="Genomic_DNA"/>
</dbReference>
<name>A0A8T0BIG4_SILME</name>
<dbReference type="Gene3D" id="2.60.40.10">
    <property type="entry name" value="Immunoglobulins"/>
    <property type="match status" value="1"/>
</dbReference>
<feature type="domain" description="Ig-like" evidence="5">
    <location>
        <begin position="14"/>
        <end position="103"/>
    </location>
</feature>
<dbReference type="GO" id="GO:0006955">
    <property type="term" value="P:immune response"/>
    <property type="evidence" value="ECO:0007669"/>
    <property type="project" value="TreeGrafter"/>
</dbReference>
<dbReference type="Pfam" id="PF13895">
    <property type="entry name" value="Ig_2"/>
    <property type="match status" value="1"/>
</dbReference>
<reference evidence="6" key="1">
    <citation type="submission" date="2020-08" db="EMBL/GenBank/DDBJ databases">
        <title>Chromosome-level assembly of Southern catfish (Silurus meridionalis) provides insights into visual adaptation to the nocturnal and benthic lifestyles.</title>
        <authorList>
            <person name="Zhang Y."/>
            <person name="Wang D."/>
            <person name="Peng Z."/>
        </authorList>
    </citation>
    <scope>NUCLEOTIDE SEQUENCE</scope>
    <source>
        <strain evidence="6">SWU-2019-XX</strain>
        <tissue evidence="6">Muscle</tissue>
    </source>
</reference>
<keyword evidence="2" id="KW-1015">Disulfide bond</keyword>
<evidence type="ECO:0000256" key="3">
    <source>
        <dbReference type="SAM" id="MobiDB-lite"/>
    </source>
</evidence>
<feature type="signal peptide" evidence="4">
    <location>
        <begin position="1"/>
        <end position="18"/>
    </location>
</feature>
<dbReference type="SMART" id="SM00409">
    <property type="entry name" value="IG"/>
    <property type="match status" value="1"/>
</dbReference>
<dbReference type="PROSITE" id="PS50835">
    <property type="entry name" value="IG_LIKE"/>
    <property type="match status" value="1"/>
</dbReference>
<dbReference type="InterPro" id="IPR050488">
    <property type="entry name" value="Ig_Fc_receptor"/>
</dbReference>
<dbReference type="GO" id="GO:0007166">
    <property type="term" value="P:cell surface receptor signaling pathway"/>
    <property type="evidence" value="ECO:0007669"/>
    <property type="project" value="TreeGrafter"/>
</dbReference>
<feature type="region of interest" description="Disordered" evidence="3">
    <location>
        <begin position="79"/>
        <end position="107"/>
    </location>
</feature>
<dbReference type="SUPFAM" id="SSF48726">
    <property type="entry name" value="Immunoglobulin"/>
    <property type="match status" value="1"/>
</dbReference>
<keyword evidence="7" id="KW-1185">Reference proteome</keyword>
<dbReference type="InterPro" id="IPR003599">
    <property type="entry name" value="Ig_sub"/>
</dbReference>
<dbReference type="GO" id="GO:0009897">
    <property type="term" value="C:external side of plasma membrane"/>
    <property type="evidence" value="ECO:0007669"/>
    <property type="project" value="TreeGrafter"/>
</dbReference>